<sequence>MLFFRYSDVQRAGIFMEEWEKIISELKRYNRLHNETIKRRGLDEIGYSDENSVPFWYHCECGGKVPLSVVDTGSPVCEGRCPACGCGHKLRLEELKNLFERMSPNAVTRNLVFSEGLGTDLFISGAGAV</sequence>
<dbReference type="AlphaFoldDB" id="A0A7J2S1E2"/>
<accession>A0A7J2S1E2</accession>
<dbReference type="Proteomes" id="UP000885936">
    <property type="component" value="Unassembled WGS sequence"/>
</dbReference>
<gene>
    <name evidence="1" type="ORF">ENI32_05405</name>
</gene>
<comment type="caution">
    <text evidence="1">The sequence shown here is derived from an EMBL/GenBank/DDBJ whole genome shotgun (WGS) entry which is preliminary data.</text>
</comment>
<evidence type="ECO:0000313" key="1">
    <source>
        <dbReference type="EMBL" id="HEC57301.1"/>
    </source>
</evidence>
<reference evidence="1" key="1">
    <citation type="journal article" date="2020" name="mSystems">
        <title>Genome- and Community-Level Interaction Insights into Carbon Utilization and Element Cycling Functions of Hydrothermarchaeota in Hydrothermal Sediment.</title>
        <authorList>
            <person name="Zhou Z."/>
            <person name="Liu Y."/>
            <person name="Xu W."/>
            <person name="Pan J."/>
            <person name="Luo Z.H."/>
            <person name="Li M."/>
        </authorList>
    </citation>
    <scope>NUCLEOTIDE SEQUENCE [LARGE SCALE GENOMIC DNA]</scope>
    <source>
        <strain evidence="1">HyVt-386</strain>
    </source>
</reference>
<name>A0A7J2S1E2_9EURY</name>
<protein>
    <submittedName>
        <fullName evidence="1">Uncharacterized protein</fullName>
    </submittedName>
</protein>
<dbReference type="EMBL" id="DRIE01000093">
    <property type="protein sequence ID" value="HEC57301.1"/>
    <property type="molecule type" value="Genomic_DNA"/>
</dbReference>
<organism evidence="1">
    <name type="scientific">Candidatus Syntropharchaeum butanivorans</name>
    <dbReference type="NCBI Taxonomy" id="1839936"/>
    <lineage>
        <taxon>Archaea</taxon>
        <taxon>Methanobacteriati</taxon>
        <taxon>Methanobacteriota</taxon>
        <taxon>Stenosarchaea group</taxon>
        <taxon>Methanomicrobia</taxon>
        <taxon>Methanosarcinales</taxon>
        <taxon>ANME-2 cluster</taxon>
        <taxon>Candidatus Syntropharchaeum</taxon>
    </lineage>
</organism>
<proteinExistence type="predicted"/>